<feature type="region of interest" description="Disordered" evidence="1">
    <location>
        <begin position="83"/>
        <end position="107"/>
    </location>
</feature>
<proteinExistence type="predicted"/>
<evidence type="ECO:0000313" key="2">
    <source>
        <dbReference type="EMBL" id="ABE28006.1"/>
    </source>
</evidence>
<sequence>MYMNRTQHLQRPSVLEQQPECRRPMTGNAPRKSRKAGVASDVIGYPITSLATPVPISWFLCGVLHGVISFMPRPFRRCVWRGSRPRPLQSSVDSARAGLDTRGLGNEKAPRKNRGACFAAC</sequence>
<reference evidence="2" key="2">
    <citation type="journal article" date="2009" name="J. Microbiol. Biotechnol.">
        <title>Isolation and characterization of a theta-type cryptic plasmid from Bifidobacterium longum FI10564.</title>
        <authorList>
            <person name="Moon G.S."/>
            <person name="Wegmann U."/>
            <person name="Gunning A.P."/>
            <person name="Gasson M.J."/>
            <person name="Narbad A."/>
        </authorList>
    </citation>
    <scope>NUCLEOTIDE SEQUENCE</scope>
    <source>
        <strain evidence="2">FI10564</strain>
        <plasmid evidence="2">pFI2576</plasmid>
    </source>
</reference>
<dbReference type="AlphaFoldDB" id="Q1PC40"/>
<evidence type="ECO:0000256" key="1">
    <source>
        <dbReference type="SAM" id="MobiDB-lite"/>
    </source>
</evidence>
<reference evidence="2" key="1">
    <citation type="submission" date="2006-03" db="EMBL/GenBank/DDBJ databases">
        <authorList>
            <person name="Moon G.-S."/>
            <person name="Gasson M.J."/>
            <person name="Narbad A."/>
        </authorList>
    </citation>
    <scope>NUCLEOTIDE SEQUENCE</scope>
    <source>
        <strain evidence="2">FI10564</strain>
        <plasmid evidence="2">pFI2576</plasmid>
    </source>
</reference>
<accession>Q1PC40</accession>
<keyword evidence="2" id="KW-0614">Plasmid</keyword>
<protein>
    <submittedName>
        <fullName evidence="2">Uncharacterized protein</fullName>
    </submittedName>
</protein>
<feature type="region of interest" description="Disordered" evidence="1">
    <location>
        <begin position="1"/>
        <end position="35"/>
    </location>
</feature>
<feature type="compositionally biased region" description="Polar residues" evidence="1">
    <location>
        <begin position="1"/>
        <end position="10"/>
    </location>
</feature>
<name>Q1PC40_BIFLN</name>
<geneLocation type="plasmid" evidence="2">
    <name>pFI2576</name>
</geneLocation>
<organism evidence="2">
    <name type="scientific">Bifidobacterium longum</name>
    <dbReference type="NCBI Taxonomy" id="216816"/>
    <lineage>
        <taxon>Bacteria</taxon>
        <taxon>Bacillati</taxon>
        <taxon>Actinomycetota</taxon>
        <taxon>Actinomycetes</taxon>
        <taxon>Bifidobacteriales</taxon>
        <taxon>Bifidobacteriaceae</taxon>
        <taxon>Bifidobacterium</taxon>
    </lineage>
</organism>
<dbReference type="EMBL" id="DQ452864">
    <property type="protein sequence ID" value="ABE28006.1"/>
    <property type="molecule type" value="Genomic_DNA"/>
</dbReference>